<feature type="region of interest" description="Disordered" evidence="1">
    <location>
        <begin position="15"/>
        <end position="34"/>
    </location>
</feature>
<dbReference type="AlphaFoldDB" id="A0A914IA43"/>
<evidence type="ECO:0000313" key="2">
    <source>
        <dbReference type="Proteomes" id="UP000887572"/>
    </source>
</evidence>
<keyword evidence="2" id="KW-1185">Reference proteome</keyword>
<accession>A0A914IA43</accession>
<dbReference type="WBParaSite" id="Gr19_v10_g8088.t1">
    <property type="protein sequence ID" value="Gr19_v10_g8088.t1"/>
    <property type="gene ID" value="Gr19_v10_g8088"/>
</dbReference>
<evidence type="ECO:0000256" key="1">
    <source>
        <dbReference type="SAM" id="MobiDB-lite"/>
    </source>
</evidence>
<organism evidence="2 3">
    <name type="scientific">Globodera rostochiensis</name>
    <name type="common">Golden nematode worm</name>
    <name type="synonym">Heterodera rostochiensis</name>
    <dbReference type="NCBI Taxonomy" id="31243"/>
    <lineage>
        <taxon>Eukaryota</taxon>
        <taxon>Metazoa</taxon>
        <taxon>Ecdysozoa</taxon>
        <taxon>Nematoda</taxon>
        <taxon>Chromadorea</taxon>
        <taxon>Rhabditida</taxon>
        <taxon>Tylenchina</taxon>
        <taxon>Tylenchomorpha</taxon>
        <taxon>Tylenchoidea</taxon>
        <taxon>Heteroderidae</taxon>
        <taxon>Heteroderinae</taxon>
        <taxon>Globodera</taxon>
    </lineage>
</organism>
<dbReference type="Proteomes" id="UP000887572">
    <property type="component" value="Unplaced"/>
</dbReference>
<name>A0A914IA43_GLORO</name>
<protein>
    <submittedName>
        <fullName evidence="3">C2H2-type domain-containing protein</fullName>
    </submittedName>
</protein>
<evidence type="ECO:0000313" key="3">
    <source>
        <dbReference type="WBParaSite" id="Gr19_v10_g8088.t1"/>
    </source>
</evidence>
<feature type="region of interest" description="Disordered" evidence="1">
    <location>
        <begin position="140"/>
        <end position="162"/>
    </location>
</feature>
<proteinExistence type="predicted"/>
<reference evidence="3" key="1">
    <citation type="submission" date="2022-11" db="UniProtKB">
        <authorList>
            <consortium name="WormBaseParasite"/>
        </authorList>
    </citation>
    <scope>IDENTIFICATION</scope>
</reference>
<feature type="compositionally biased region" description="Polar residues" evidence="1">
    <location>
        <begin position="140"/>
        <end position="159"/>
    </location>
</feature>
<sequence>MLPVGAFPAGSPFMPTTEPLMSNGDDGLSTGPASSLSNPDALLLTCASGQLPQGYKACTHPLKDGHFCGFVFPTEEQCFAHYKSAHIGKQSSPNLRLMAKFGVVPAGFLTAEAVLTKQDQLTAVPTPANPLPHDLRTAAGSSKWTDNSSFNRRLSQTTDPPKRTHQCSIIIISSSRTTTVESAGQTSNNKNWQKRKRLGPVHHRLLRLLFLLGSCLGFEHLQCRAGDDFHERENEKMTCSQNFTHCYSGICQTEHLAIKRFELTVAPFCYDLSSHA</sequence>